<organism evidence="4">
    <name type="scientific">uncultured Arthrobacter sp</name>
    <dbReference type="NCBI Taxonomy" id="114050"/>
    <lineage>
        <taxon>Bacteria</taxon>
        <taxon>Bacillati</taxon>
        <taxon>Actinomycetota</taxon>
        <taxon>Actinomycetes</taxon>
        <taxon>Micrococcales</taxon>
        <taxon>Micrococcaceae</taxon>
        <taxon>Arthrobacter</taxon>
        <taxon>environmental samples</taxon>
    </lineage>
</organism>
<gene>
    <name evidence="4" type="ORF">AVDCRST_MAG83-1795</name>
</gene>
<feature type="transmembrane region" description="Helical" evidence="2">
    <location>
        <begin position="260"/>
        <end position="290"/>
    </location>
</feature>
<feature type="transmembrane region" description="Helical" evidence="2">
    <location>
        <begin position="363"/>
        <end position="390"/>
    </location>
</feature>
<sequence>MSNDPSDGSRRDPAWHPPAGPVPEQYPGFPPPSGAAPDQPFRPPGPQDPGFAGPGPDGSGQNSWGQSWGGGYGPGAAAPGPGAPQGWGSLPPQAYAAPPKPGVIPLRPLGLGEILDGAFQACRRNPLATFGTAILFQTIVALVTALMSAGLLSSLDQMAMGTVSPDQLGGTVASAVSFASVVTIVSLGALLILQGVLVIPVARAVLNQRTGFAQLWKLSARRILPLLGLGLMLTLAVAVGLGLFVVIAIGLAAALEDASLFIIIPLIFAVFVVLTWISIKLALAPAALMLEGTGPMASARRSWVLTGRNWWRTFGIILLTSVMVAIITSVVSTPISFIVMALFSFSDAPAAGTADALDSLPVLVLTQVISAFFAAIGYAFQSGVTSLLYIDLRIRREGFDVVLLAETERAAGQGGPGYGPGPLEGLR</sequence>
<protein>
    <submittedName>
        <fullName evidence="4">Integral membrane protein</fullName>
    </submittedName>
</protein>
<evidence type="ECO:0000259" key="3">
    <source>
        <dbReference type="Pfam" id="PF25231"/>
    </source>
</evidence>
<evidence type="ECO:0000256" key="2">
    <source>
        <dbReference type="SAM" id="Phobius"/>
    </source>
</evidence>
<dbReference type="InterPro" id="IPR057169">
    <property type="entry name" value="DUF7847"/>
</dbReference>
<evidence type="ECO:0000313" key="4">
    <source>
        <dbReference type="EMBL" id="CAA9229400.1"/>
    </source>
</evidence>
<dbReference type="EMBL" id="CADCTE010000066">
    <property type="protein sequence ID" value="CAA9229400.1"/>
    <property type="molecule type" value="Genomic_DNA"/>
</dbReference>
<feature type="domain" description="DUF7847" evidence="3">
    <location>
        <begin position="112"/>
        <end position="377"/>
    </location>
</feature>
<keyword evidence="2" id="KW-1133">Transmembrane helix</keyword>
<evidence type="ECO:0000256" key="1">
    <source>
        <dbReference type="SAM" id="MobiDB-lite"/>
    </source>
</evidence>
<feature type="transmembrane region" description="Helical" evidence="2">
    <location>
        <begin position="223"/>
        <end position="254"/>
    </location>
</feature>
<feature type="transmembrane region" description="Helical" evidence="2">
    <location>
        <begin position="175"/>
        <end position="202"/>
    </location>
</feature>
<dbReference type="AlphaFoldDB" id="A0A6J4HNU3"/>
<dbReference type="RefSeq" id="WP_294565747.1">
    <property type="nucleotide sequence ID" value="NZ_CADCTE010000066.1"/>
</dbReference>
<feature type="compositionally biased region" description="Low complexity" evidence="1">
    <location>
        <begin position="75"/>
        <end position="89"/>
    </location>
</feature>
<dbReference type="Pfam" id="PF25231">
    <property type="entry name" value="DUF7847"/>
    <property type="match status" value="1"/>
</dbReference>
<accession>A0A6J4HNU3</accession>
<keyword evidence="2" id="KW-0812">Transmembrane</keyword>
<feature type="compositionally biased region" description="Pro residues" evidence="1">
    <location>
        <begin position="28"/>
        <end position="47"/>
    </location>
</feature>
<reference evidence="4" key="1">
    <citation type="submission" date="2020-02" db="EMBL/GenBank/DDBJ databases">
        <authorList>
            <person name="Meier V. D."/>
        </authorList>
    </citation>
    <scope>NUCLEOTIDE SEQUENCE</scope>
    <source>
        <strain evidence="4">AVDCRST_MAG83</strain>
    </source>
</reference>
<feature type="region of interest" description="Disordered" evidence="1">
    <location>
        <begin position="1"/>
        <end position="94"/>
    </location>
</feature>
<feature type="transmembrane region" description="Helical" evidence="2">
    <location>
        <begin position="310"/>
        <end position="343"/>
    </location>
</feature>
<proteinExistence type="predicted"/>
<name>A0A6J4HNU3_9MICC</name>
<feature type="transmembrane region" description="Helical" evidence="2">
    <location>
        <begin position="133"/>
        <end position="155"/>
    </location>
</feature>
<keyword evidence="2" id="KW-0472">Membrane</keyword>